<feature type="compositionally biased region" description="Polar residues" evidence="1">
    <location>
        <begin position="334"/>
        <end position="353"/>
    </location>
</feature>
<dbReference type="InParanoid" id="A9UT05"/>
<dbReference type="EMBL" id="CH991545">
    <property type="protein sequence ID" value="EDQ91412.1"/>
    <property type="molecule type" value="Genomic_DNA"/>
</dbReference>
<evidence type="ECO:0000256" key="2">
    <source>
        <dbReference type="SAM" id="Phobius"/>
    </source>
</evidence>
<evidence type="ECO:0000256" key="1">
    <source>
        <dbReference type="SAM" id="MobiDB-lite"/>
    </source>
</evidence>
<feature type="region of interest" description="Disordered" evidence="1">
    <location>
        <begin position="322"/>
        <end position="353"/>
    </location>
</feature>
<dbReference type="RefSeq" id="XP_001743834.1">
    <property type="nucleotide sequence ID" value="XM_001743782.1"/>
</dbReference>
<accession>A9UT05</accession>
<dbReference type="OMA" id="LLIVMTH"/>
<dbReference type="AlphaFoldDB" id="A9UT05"/>
<reference evidence="3 4" key="1">
    <citation type="journal article" date="2008" name="Nature">
        <title>The genome of the choanoflagellate Monosiga brevicollis and the origin of metazoans.</title>
        <authorList>
            <consortium name="JGI Sequencing"/>
            <person name="King N."/>
            <person name="Westbrook M.J."/>
            <person name="Young S.L."/>
            <person name="Kuo A."/>
            <person name="Abedin M."/>
            <person name="Chapman J."/>
            <person name="Fairclough S."/>
            <person name="Hellsten U."/>
            <person name="Isogai Y."/>
            <person name="Letunic I."/>
            <person name="Marr M."/>
            <person name="Pincus D."/>
            <person name="Putnam N."/>
            <person name="Rokas A."/>
            <person name="Wright K.J."/>
            <person name="Zuzow R."/>
            <person name="Dirks W."/>
            <person name="Good M."/>
            <person name="Goodstein D."/>
            <person name="Lemons D."/>
            <person name="Li W."/>
            <person name="Lyons J.B."/>
            <person name="Morris A."/>
            <person name="Nichols S."/>
            <person name="Richter D.J."/>
            <person name="Salamov A."/>
            <person name="Bork P."/>
            <person name="Lim W.A."/>
            <person name="Manning G."/>
            <person name="Miller W.T."/>
            <person name="McGinnis W."/>
            <person name="Shapiro H."/>
            <person name="Tjian R."/>
            <person name="Grigoriev I.V."/>
            <person name="Rokhsar D."/>
        </authorList>
    </citation>
    <scope>NUCLEOTIDE SEQUENCE [LARGE SCALE GENOMIC DNA]</scope>
    <source>
        <strain evidence="4">MX1 / ATCC 50154</strain>
    </source>
</reference>
<dbReference type="KEGG" id="mbr:MONBRDRAFT_36087"/>
<feature type="transmembrane region" description="Helical" evidence="2">
    <location>
        <begin position="145"/>
        <end position="166"/>
    </location>
</feature>
<dbReference type="Proteomes" id="UP000001357">
    <property type="component" value="Unassembled WGS sequence"/>
</dbReference>
<organism evidence="3 4">
    <name type="scientific">Monosiga brevicollis</name>
    <name type="common">Choanoflagellate</name>
    <dbReference type="NCBI Taxonomy" id="81824"/>
    <lineage>
        <taxon>Eukaryota</taxon>
        <taxon>Choanoflagellata</taxon>
        <taxon>Craspedida</taxon>
        <taxon>Salpingoecidae</taxon>
        <taxon>Monosiga</taxon>
    </lineage>
</organism>
<gene>
    <name evidence="3" type="ORF">MONBRDRAFT_36087</name>
</gene>
<feature type="transmembrane region" description="Helical" evidence="2">
    <location>
        <begin position="87"/>
        <end position="108"/>
    </location>
</feature>
<keyword evidence="2" id="KW-1133">Transmembrane helix</keyword>
<keyword evidence="2" id="KW-0472">Membrane</keyword>
<sequence length="353" mass="37970">MSGLSDNVKMMLNGDNKIRLGLIGVAGFFILIGSSLLWNYQHKSQGSGSTGPEKDGNASTQYFIFTSWIFIVCCAGALLLRNSYKFQLLTTIPLLLIVMTHQVGIIGADSATGTFSHWGTMTLVRKQIDLIGDSNDELKHELQKALAGGVLNLFGFYLGIAAVIAQKPDLNFNITPELISLGAGAVLSFLGCIILWSCDPVANPLYGTSSRSGGSSADPSGSFLMYSFTSFNVFLVVLTAVALFCRHRAVALFSFVFAAYFSLFGLSYALGISASCDEKHVDQGRAGALFVWFSYLALTVSAYFASAELEPTDRELDGYAAYDDDTEGLHPEDNTYNPVEVQQASPSLPATTA</sequence>
<evidence type="ECO:0000313" key="3">
    <source>
        <dbReference type="EMBL" id="EDQ91412.1"/>
    </source>
</evidence>
<feature type="transmembrane region" description="Helical" evidence="2">
    <location>
        <begin position="286"/>
        <end position="305"/>
    </location>
</feature>
<name>A9UT05_MONBE</name>
<dbReference type="GeneID" id="5889118"/>
<feature type="transmembrane region" description="Helical" evidence="2">
    <location>
        <begin position="178"/>
        <end position="196"/>
    </location>
</feature>
<proteinExistence type="predicted"/>
<feature type="transmembrane region" description="Helical" evidence="2">
    <location>
        <begin position="20"/>
        <end position="40"/>
    </location>
</feature>
<feature type="transmembrane region" description="Helical" evidence="2">
    <location>
        <begin position="252"/>
        <end position="274"/>
    </location>
</feature>
<keyword evidence="2" id="KW-0812">Transmembrane</keyword>
<feature type="transmembrane region" description="Helical" evidence="2">
    <location>
        <begin position="223"/>
        <end position="245"/>
    </location>
</feature>
<protein>
    <submittedName>
        <fullName evidence="3">Uncharacterized protein</fullName>
    </submittedName>
</protein>
<keyword evidence="4" id="KW-1185">Reference proteome</keyword>
<evidence type="ECO:0000313" key="4">
    <source>
        <dbReference type="Proteomes" id="UP000001357"/>
    </source>
</evidence>
<feature type="transmembrane region" description="Helical" evidence="2">
    <location>
        <begin position="60"/>
        <end position="80"/>
    </location>
</feature>